<keyword evidence="2" id="KW-0472">Membrane</keyword>
<keyword evidence="2" id="KW-1133">Transmembrane helix</keyword>
<dbReference type="PANTHER" id="PTHR45138">
    <property type="entry name" value="REGULATORY COMPONENTS OF SENSORY TRANSDUCTION SYSTEM"/>
    <property type="match status" value="1"/>
</dbReference>
<keyword evidence="5" id="KW-1185">Reference proteome</keyword>
<dbReference type="Proteomes" id="UP000722989">
    <property type="component" value="Unassembled WGS sequence"/>
</dbReference>
<feature type="transmembrane region" description="Helical" evidence="2">
    <location>
        <begin position="146"/>
        <end position="170"/>
    </location>
</feature>
<dbReference type="CDD" id="cd01949">
    <property type="entry name" value="GGDEF"/>
    <property type="match status" value="1"/>
</dbReference>
<dbReference type="InterPro" id="IPR050469">
    <property type="entry name" value="Diguanylate_Cyclase"/>
</dbReference>
<dbReference type="PANTHER" id="PTHR45138:SF9">
    <property type="entry name" value="DIGUANYLATE CYCLASE DGCM-RELATED"/>
    <property type="match status" value="1"/>
</dbReference>
<feature type="transmembrane region" description="Helical" evidence="2">
    <location>
        <begin position="46"/>
        <end position="63"/>
    </location>
</feature>
<feature type="domain" description="GGDEF" evidence="3">
    <location>
        <begin position="208"/>
        <end position="331"/>
    </location>
</feature>
<keyword evidence="2" id="KW-0812">Transmembrane</keyword>
<dbReference type="NCBIfam" id="TIGR00254">
    <property type="entry name" value="GGDEF"/>
    <property type="match status" value="1"/>
</dbReference>
<reference evidence="4 5" key="1">
    <citation type="submission" date="2020-03" db="EMBL/GenBank/DDBJ databases">
        <title>WGS of the type strain of Planosporangium spp.</title>
        <authorList>
            <person name="Thawai C."/>
        </authorList>
    </citation>
    <scope>NUCLEOTIDE SEQUENCE [LARGE SCALE GENOMIC DNA]</scope>
    <source>
        <strain evidence="4 5">TBRC 5610</strain>
    </source>
</reference>
<feature type="region of interest" description="Disordered" evidence="1">
    <location>
        <begin position="319"/>
        <end position="340"/>
    </location>
</feature>
<dbReference type="InterPro" id="IPR043128">
    <property type="entry name" value="Rev_trsase/Diguanyl_cyclase"/>
</dbReference>
<name>A0ABX0XXH5_9ACTN</name>
<protein>
    <submittedName>
        <fullName evidence="4">GGDEF domain-containing protein</fullName>
    </submittedName>
</protein>
<dbReference type="InterPro" id="IPR029787">
    <property type="entry name" value="Nucleotide_cyclase"/>
</dbReference>
<evidence type="ECO:0000313" key="5">
    <source>
        <dbReference type="Proteomes" id="UP000722989"/>
    </source>
</evidence>
<gene>
    <name evidence="4" type="ORF">HC031_13600</name>
</gene>
<dbReference type="Pfam" id="PF00990">
    <property type="entry name" value="GGDEF"/>
    <property type="match status" value="1"/>
</dbReference>
<dbReference type="SUPFAM" id="SSF55073">
    <property type="entry name" value="Nucleotide cyclase"/>
    <property type="match status" value="1"/>
</dbReference>
<comment type="caution">
    <text evidence="4">The sequence shown here is derived from an EMBL/GenBank/DDBJ whole genome shotgun (WGS) entry which is preliminary data.</text>
</comment>
<accession>A0ABX0XXH5</accession>
<dbReference type="RefSeq" id="WP_167925656.1">
    <property type="nucleotide sequence ID" value="NZ_JAATVY010000008.1"/>
</dbReference>
<proteinExistence type="predicted"/>
<feature type="transmembrane region" description="Helical" evidence="2">
    <location>
        <begin position="105"/>
        <end position="134"/>
    </location>
</feature>
<feature type="transmembrane region" description="Helical" evidence="2">
    <location>
        <begin position="75"/>
        <end position="93"/>
    </location>
</feature>
<dbReference type="SMART" id="SM00267">
    <property type="entry name" value="GGDEF"/>
    <property type="match status" value="1"/>
</dbReference>
<evidence type="ECO:0000256" key="1">
    <source>
        <dbReference type="SAM" id="MobiDB-lite"/>
    </source>
</evidence>
<feature type="transmembrane region" description="Helical" evidence="2">
    <location>
        <begin position="15"/>
        <end position="34"/>
    </location>
</feature>
<dbReference type="Gene3D" id="3.30.70.270">
    <property type="match status" value="1"/>
</dbReference>
<evidence type="ECO:0000313" key="4">
    <source>
        <dbReference type="EMBL" id="NJC70741.1"/>
    </source>
</evidence>
<organism evidence="4 5">
    <name type="scientific">Planosporangium thailandense</name>
    <dbReference type="NCBI Taxonomy" id="765197"/>
    <lineage>
        <taxon>Bacteria</taxon>
        <taxon>Bacillati</taxon>
        <taxon>Actinomycetota</taxon>
        <taxon>Actinomycetes</taxon>
        <taxon>Micromonosporales</taxon>
        <taxon>Micromonosporaceae</taxon>
        <taxon>Planosporangium</taxon>
    </lineage>
</organism>
<dbReference type="InterPro" id="IPR000160">
    <property type="entry name" value="GGDEF_dom"/>
</dbReference>
<dbReference type="EMBL" id="JAATVY010000008">
    <property type="protein sequence ID" value="NJC70741.1"/>
    <property type="molecule type" value="Genomic_DNA"/>
</dbReference>
<evidence type="ECO:0000259" key="3">
    <source>
        <dbReference type="PROSITE" id="PS50887"/>
    </source>
</evidence>
<dbReference type="PROSITE" id="PS50887">
    <property type="entry name" value="GGDEF"/>
    <property type="match status" value="1"/>
</dbReference>
<evidence type="ECO:0000256" key="2">
    <source>
        <dbReference type="SAM" id="Phobius"/>
    </source>
</evidence>
<sequence>MGGAFDRVAVRRRKMLTGAALTVLGDCFAVAYCLMTWSGANRQIMLAGYSFGMAIGVVGIWAATRGPAKATGHGFAFAMLGSAIVIMTLGAHWDSGARSPLTLGFLLPILFVASSTARLGLMVGLETVIIGAYLSVVATGQPAPPGFVFLLVGSMLGVIGVCATQARALARQRTQLRALAELDPLTGALNRRGLSALGEHLFPGEGFAGHSVFCMDLDDFKAVNDSLGHAAGDELLQWVVATTRSAVRSADVIARTGGDEFVVVLVDTDPSTTAELASRVGRMLRERTDVSIGWACAPYDGDNLDSLLRAADRRLYERKRKRRHVGGQTHPRPAAIGEQH</sequence>